<accession>A0AAW1WDI3</accession>
<dbReference type="AlphaFoldDB" id="A0AAW1WDI3"/>
<name>A0AAW1WDI3_RUBAR</name>
<proteinExistence type="predicted"/>
<reference evidence="1 2" key="1">
    <citation type="journal article" date="2023" name="G3 (Bethesda)">
        <title>A chromosome-length genome assembly and annotation of blackberry (Rubus argutus, cv. 'Hillquist').</title>
        <authorList>
            <person name="Bruna T."/>
            <person name="Aryal R."/>
            <person name="Dudchenko O."/>
            <person name="Sargent D.J."/>
            <person name="Mead D."/>
            <person name="Buti M."/>
            <person name="Cavallini A."/>
            <person name="Hytonen T."/>
            <person name="Andres J."/>
            <person name="Pham M."/>
            <person name="Weisz D."/>
            <person name="Mascagni F."/>
            <person name="Usai G."/>
            <person name="Natali L."/>
            <person name="Bassil N."/>
            <person name="Fernandez G.E."/>
            <person name="Lomsadze A."/>
            <person name="Armour M."/>
            <person name="Olukolu B."/>
            <person name="Poorten T."/>
            <person name="Britton C."/>
            <person name="Davik J."/>
            <person name="Ashrafi H."/>
            <person name="Aiden E.L."/>
            <person name="Borodovsky M."/>
            <person name="Worthington M."/>
        </authorList>
    </citation>
    <scope>NUCLEOTIDE SEQUENCE [LARGE SCALE GENOMIC DNA]</scope>
    <source>
        <strain evidence="1">PI 553951</strain>
    </source>
</reference>
<comment type="caution">
    <text evidence="1">The sequence shown here is derived from an EMBL/GenBank/DDBJ whole genome shotgun (WGS) entry which is preliminary data.</text>
</comment>
<gene>
    <name evidence="1" type="ORF">M0R45_030522</name>
</gene>
<protein>
    <recommendedName>
        <fullName evidence="3">F-box/kelch-repeat protein</fullName>
    </recommendedName>
</protein>
<sequence>MRLFNLKTNQWRHLTLDSNLWGWSFKLASDMARVFIKWYFCWLGQVRANNVSITGVLCNSIIIFNSIEERFDYILLPQCLSGTRLRLGNLADDFIAV</sequence>
<evidence type="ECO:0000313" key="2">
    <source>
        <dbReference type="Proteomes" id="UP001457282"/>
    </source>
</evidence>
<dbReference type="Proteomes" id="UP001457282">
    <property type="component" value="Unassembled WGS sequence"/>
</dbReference>
<dbReference type="EMBL" id="JBEDUW010000006">
    <property type="protein sequence ID" value="KAK9922039.1"/>
    <property type="molecule type" value="Genomic_DNA"/>
</dbReference>
<organism evidence="1 2">
    <name type="scientific">Rubus argutus</name>
    <name type="common">Southern blackberry</name>
    <dbReference type="NCBI Taxonomy" id="59490"/>
    <lineage>
        <taxon>Eukaryota</taxon>
        <taxon>Viridiplantae</taxon>
        <taxon>Streptophyta</taxon>
        <taxon>Embryophyta</taxon>
        <taxon>Tracheophyta</taxon>
        <taxon>Spermatophyta</taxon>
        <taxon>Magnoliopsida</taxon>
        <taxon>eudicotyledons</taxon>
        <taxon>Gunneridae</taxon>
        <taxon>Pentapetalae</taxon>
        <taxon>rosids</taxon>
        <taxon>fabids</taxon>
        <taxon>Rosales</taxon>
        <taxon>Rosaceae</taxon>
        <taxon>Rosoideae</taxon>
        <taxon>Rosoideae incertae sedis</taxon>
        <taxon>Rubus</taxon>
    </lineage>
</organism>
<evidence type="ECO:0008006" key="3">
    <source>
        <dbReference type="Google" id="ProtNLM"/>
    </source>
</evidence>
<evidence type="ECO:0000313" key="1">
    <source>
        <dbReference type="EMBL" id="KAK9922039.1"/>
    </source>
</evidence>
<keyword evidence="2" id="KW-1185">Reference proteome</keyword>